<keyword evidence="2" id="KW-1185">Reference proteome</keyword>
<dbReference type="OMA" id="WIRDIDI"/>
<evidence type="ECO:0000313" key="1">
    <source>
        <dbReference type="EMBL" id="TKW40337.1"/>
    </source>
</evidence>
<dbReference type="InterPro" id="IPR053253">
    <property type="entry name" value="Sex_diff_modulator"/>
</dbReference>
<dbReference type="PANTHER" id="PTHR33087:SF21">
    <property type="entry name" value="OS03G0782100 PROTEIN"/>
    <property type="match status" value="1"/>
</dbReference>
<proteinExistence type="predicted"/>
<dbReference type="Gramene" id="TKW40337">
    <property type="protein sequence ID" value="TKW40337"/>
    <property type="gene ID" value="SEVIR_1G238800v2"/>
</dbReference>
<dbReference type="AlphaFoldDB" id="A0A4U6WNS5"/>
<accession>A0A4U6WNS5</accession>
<evidence type="ECO:0000313" key="2">
    <source>
        <dbReference type="Proteomes" id="UP000298652"/>
    </source>
</evidence>
<gene>
    <name evidence="1" type="ORF">SEVIR_1G238800v2</name>
</gene>
<dbReference type="EMBL" id="CM016552">
    <property type="protein sequence ID" value="TKW40337.1"/>
    <property type="molecule type" value="Genomic_DNA"/>
</dbReference>
<name>A0A4U6WNS5_SETVI</name>
<dbReference type="PANTHER" id="PTHR33087">
    <property type="entry name" value="OS07G0539200 PROTEIN"/>
    <property type="match status" value="1"/>
</dbReference>
<organism evidence="1 2">
    <name type="scientific">Setaria viridis</name>
    <name type="common">Green bristlegrass</name>
    <name type="synonym">Setaria italica subsp. viridis</name>
    <dbReference type="NCBI Taxonomy" id="4556"/>
    <lineage>
        <taxon>Eukaryota</taxon>
        <taxon>Viridiplantae</taxon>
        <taxon>Streptophyta</taxon>
        <taxon>Embryophyta</taxon>
        <taxon>Tracheophyta</taxon>
        <taxon>Spermatophyta</taxon>
        <taxon>Magnoliopsida</taxon>
        <taxon>Liliopsida</taxon>
        <taxon>Poales</taxon>
        <taxon>Poaceae</taxon>
        <taxon>PACMAD clade</taxon>
        <taxon>Panicoideae</taxon>
        <taxon>Panicodae</taxon>
        <taxon>Paniceae</taxon>
        <taxon>Cenchrinae</taxon>
        <taxon>Setaria</taxon>
    </lineage>
</organism>
<protein>
    <recommendedName>
        <fullName evidence="3">DUF4283 domain-containing protein</fullName>
    </recommendedName>
</protein>
<dbReference type="Proteomes" id="UP000298652">
    <property type="component" value="Chromosome 1"/>
</dbReference>
<evidence type="ECO:0008006" key="3">
    <source>
        <dbReference type="Google" id="ProtNLM"/>
    </source>
</evidence>
<sequence>MSRLGDAATRPKQVDCLIQATGDNDTDLREWETTAAVTWAVHGQEPIDPRDVVRAIREDFKLRHEEVTVSCHFPEAFLIKFKHSHHCTEALQKGKATVSCVEVFFTKCRSLCDVEGAALLFRVRLYLNGVPMHTWRADIAERLISSNCTLEAIDTNLDQPKETKTINLWAWTVNPSSIPKCASLTFTD</sequence>
<reference evidence="1" key="1">
    <citation type="submission" date="2019-03" db="EMBL/GenBank/DDBJ databases">
        <title>WGS assembly of Setaria viridis.</title>
        <authorList>
            <person name="Huang P."/>
            <person name="Jenkins J."/>
            <person name="Grimwood J."/>
            <person name="Barry K."/>
            <person name="Healey A."/>
            <person name="Mamidi S."/>
            <person name="Sreedasyam A."/>
            <person name="Shu S."/>
            <person name="Feldman M."/>
            <person name="Wu J."/>
            <person name="Yu Y."/>
            <person name="Chen C."/>
            <person name="Johnson J."/>
            <person name="Rokhsar D."/>
            <person name="Baxter I."/>
            <person name="Schmutz J."/>
            <person name="Brutnell T."/>
            <person name="Kellogg E."/>
        </authorList>
    </citation>
    <scope>NUCLEOTIDE SEQUENCE [LARGE SCALE GENOMIC DNA]</scope>
</reference>